<dbReference type="OrthoDB" id="686619at2759"/>
<evidence type="ECO:0000313" key="1">
    <source>
        <dbReference type="EMBL" id="KAF8718783.1"/>
    </source>
</evidence>
<protein>
    <submittedName>
        <fullName evidence="1">Uncharacterized protein</fullName>
    </submittedName>
</protein>
<keyword evidence="2" id="KW-1185">Reference proteome</keyword>
<dbReference type="Proteomes" id="UP000636709">
    <property type="component" value="Unassembled WGS sequence"/>
</dbReference>
<organism evidence="1 2">
    <name type="scientific">Digitaria exilis</name>
    <dbReference type="NCBI Taxonomy" id="1010633"/>
    <lineage>
        <taxon>Eukaryota</taxon>
        <taxon>Viridiplantae</taxon>
        <taxon>Streptophyta</taxon>
        <taxon>Embryophyta</taxon>
        <taxon>Tracheophyta</taxon>
        <taxon>Spermatophyta</taxon>
        <taxon>Magnoliopsida</taxon>
        <taxon>Liliopsida</taxon>
        <taxon>Poales</taxon>
        <taxon>Poaceae</taxon>
        <taxon>PACMAD clade</taxon>
        <taxon>Panicoideae</taxon>
        <taxon>Panicodae</taxon>
        <taxon>Paniceae</taxon>
        <taxon>Anthephorinae</taxon>
        <taxon>Digitaria</taxon>
    </lineage>
</organism>
<comment type="caution">
    <text evidence="1">The sequence shown here is derived from an EMBL/GenBank/DDBJ whole genome shotgun (WGS) entry which is preliminary data.</text>
</comment>
<dbReference type="EMBL" id="JACEFO010001706">
    <property type="protein sequence ID" value="KAF8718783.1"/>
    <property type="molecule type" value="Genomic_DNA"/>
</dbReference>
<proteinExistence type="predicted"/>
<reference evidence="1" key="1">
    <citation type="submission" date="2020-07" db="EMBL/GenBank/DDBJ databases">
        <title>Genome sequence and genetic diversity analysis of an under-domesticated orphan crop, white fonio (Digitaria exilis).</title>
        <authorList>
            <person name="Bennetzen J.L."/>
            <person name="Chen S."/>
            <person name="Ma X."/>
            <person name="Wang X."/>
            <person name="Yssel A.E.J."/>
            <person name="Chaluvadi S.R."/>
            <person name="Johnson M."/>
            <person name="Gangashetty P."/>
            <person name="Hamidou F."/>
            <person name="Sanogo M.D."/>
            <person name="Zwaenepoel A."/>
            <person name="Wallace J."/>
            <person name="Van De Peer Y."/>
            <person name="Van Deynze A."/>
        </authorList>
    </citation>
    <scope>NUCLEOTIDE SEQUENCE</scope>
    <source>
        <tissue evidence="1">Leaves</tissue>
    </source>
</reference>
<accession>A0A835C3F6</accession>
<name>A0A835C3F6_9POAL</name>
<gene>
    <name evidence="1" type="ORF">HU200_025086</name>
</gene>
<dbReference type="AlphaFoldDB" id="A0A835C3F6"/>
<evidence type="ECO:0000313" key="2">
    <source>
        <dbReference type="Proteomes" id="UP000636709"/>
    </source>
</evidence>
<sequence length="50" mass="5818">MFDTIVVLISWSLWLERNARTFNNAARTVEHCSITLRRRQLFGSGPNLLL</sequence>